<proteinExistence type="predicted"/>
<dbReference type="InterPro" id="IPR006020">
    <property type="entry name" value="PTB/PI_dom"/>
</dbReference>
<organism evidence="5 6">
    <name type="scientific">Heterotrigona itama</name>
    <dbReference type="NCBI Taxonomy" id="395501"/>
    <lineage>
        <taxon>Eukaryota</taxon>
        <taxon>Metazoa</taxon>
        <taxon>Ecdysozoa</taxon>
        <taxon>Arthropoda</taxon>
        <taxon>Hexapoda</taxon>
        <taxon>Insecta</taxon>
        <taxon>Pterygota</taxon>
        <taxon>Neoptera</taxon>
        <taxon>Endopterygota</taxon>
        <taxon>Hymenoptera</taxon>
        <taxon>Apocrita</taxon>
        <taxon>Aculeata</taxon>
        <taxon>Apoidea</taxon>
        <taxon>Anthophila</taxon>
        <taxon>Apidae</taxon>
        <taxon>Heterotrigona</taxon>
    </lineage>
</organism>
<dbReference type="SUPFAM" id="SSF50729">
    <property type="entry name" value="PH domain-like"/>
    <property type="match status" value="1"/>
</dbReference>
<dbReference type="PANTHER" id="PTHR10337">
    <property type="entry name" value="SHC TRANSFORMING PROTEIN"/>
    <property type="match status" value="1"/>
</dbReference>
<keyword evidence="1 2" id="KW-0727">SH2 domain</keyword>
<dbReference type="SMART" id="SM00252">
    <property type="entry name" value="SH2"/>
    <property type="match status" value="1"/>
</dbReference>
<dbReference type="Pfam" id="PF00640">
    <property type="entry name" value="PID"/>
    <property type="match status" value="1"/>
</dbReference>
<dbReference type="EMBL" id="CAJDYZ010005629">
    <property type="protein sequence ID" value="CAD1472642.1"/>
    <property type="molecule type" value="Genomic_DNA"/>
</dbReference>
<dbReference type="GO" id="GO:0007169">
    <property type="term" value="P:cell surface receptor protein tyrosine kinase signaling pathway"/>
    <property type="evidence" value="ECO:0007669"/>
    <property type="project" value="TreeGrafter"/>
</dbReference>
<gene>
    <name evidence="5" type="ORF">MHI_LOCUS311187</name>
</gene>
<comment type="caution">
    <text evidence="5">The sequence shown here is derived from an EMBL/GenBank/DDBJ whole genome shotgun (WGS) entry which is preliminary data.</text>
</comment>
<dbReference type="PRINTS" id="PR00401">
    <property type="entry name" value="SH2DOMAIN"/>
</dbReference>
<dbReference type="Gene3D" id="3.30.505.10">
    <property type="entry name" value="SH2 domain"/>
    <property type="match status" value="1"/>
</dbReference>
<evidence type="ECO:0000256" key="1">
    <source>
        <dbReference type="ARBA" id="ARBA00022999"/>
    </source>
</evidence>
<accession>A0A6V7H3A8</accession>
<dbReference type="PRINTS" id="PR00629">
    <property type="entry name" value="SHCPIDOMAIN"/>
</dbReference>
<feature type="domain" description="PID" evidence="3">
    <location>
        <begin position="27"/>
        <end position="142"/>
    </location>
</feature>
<dbReference type="InterPro" id="IPR035676">
    <property type="entry name" value="SHC_SH2"/>
</dbReference>
<dbReference type="Gene3D" id="2.30.29.30">
    <property type="entry name" value="Pleckstrin-homology domain (PH domain)/Phosphotyrosine-binding domain (PTB)"/>
    <property type="match status" value="1"/>
</dbReference>
<evidence type="ECO:0008006" key="7">
    <source>
        <dbReference type="Google" id="ProtNLM"/>
    </source>
</evidence>
<name>A0A6V7H3A8_9HYME</name>
<evidence type="ECO:0000313" key="5">
    <source>
        <dbReference type="EMBL" id="CAD1472642.1"/>
    </source>
</evidence>
<dbReference type="PROSITE" id="PS50001">
    <property type="entry name" value="SH2"/>
    <property type="match status" value="1"/>
</dbReference>
<dbReference type="InterPro" id="IPR036860">
    <property type="entry name" value="SH2_dom_sf"/>
</dbReference>
<dbReference type="CDD" id="cd09925">
    <property type="entry name" value="SH2_SHC"/>
    <property type="match status" value="1"/>
</dbReference>
<dbReference type="PROSITE" id="PS01179">
    <property type="entry name" value="PID"/>
    <property type="match status" value="1"/>
</dbReference>
<sequence length="399" mass="44411">MATGGSSFISKPARGWLHPDHLVSKEGITYTVKVDRKVLRAIADKPRMEHTGATINLTISSCSLALTNIETGHIIAKHEMPRISFASGGDTEILDFVAYVAKNMQEWRACYVLECGGGLAQDVISTIGQAFELRFKEFLTKPASLHPMLNGMREADRDYYNDLPGKVPPDIGPPPVPPLPITASTLPNLKHHHSAQNHVSRNNIQNSVLHDTFSNSDRHHQQWAESGNLIDLNSDETSTNFNIPPEHNYVNDSVIAATRESHRDQTPLFDVFDMQPFSSAISDMNRLSPHSQKQQLKQEIWFHGSVSRAEAESMLTRDGDFLVRESQGSPGQYVLTGMNNGTPKHLLLIDPEGVVRTKDRVFDSVSHLVNHHCDNVLPIISADSVLVLRYPIPRRSVNN</sequence>
<dbReference type="OrthoDB" id="9938362at2759"/>
<evidence type="ECO:0000256" key="2">
    <source>
        <dbReference type="PROSITE-ProRule" id="PRU00191"/>
    </source>
</evidence>
<dbReference type="InterPro" id="IPR051235">
    <property type="entry name" value="CEP152/SHC-Transforming"/>
</dbReference>
<feature type="domain" description="SH2" evidence="4">
    <location>
        <begin position="301"/>
        <end position="392"/>
    </location>
</feature>
<dbReference type="PANTHER" id="PTHR10337:SF11">
    <property type="entry name" value="DSHC PROTEIN"/>
    <property type="match status" value="1"/>
</dbReference>
<dbReference type="Pfam" id="PF00017">
    <property type="entry name" value="SH2"/>
    <property type="match status" value="1"/>
</dbReference>
<dbReference type="Proteomes" id="UP000752696">
    <property type="component" value="Unassembled WGS sequence"/>
</dbReference>
<dbReference type="GO" id="GO:0035556">
    <property type="term" value="P:intracellular signal transduction"/>
    <property type="evidence" value="ECO:0007669"/>
    <property type="project" value="InterPro"/>
</dbReference>
<dbReference type="InterPro" id="IPR006019">
    <property type="entry name" value="PID_Shc-like"/>
</dbReference>
<dbReference type="SMART" id="SM00462">
    <property type="entry name" value="PTB"/>
    <property type="match status" value="1"/>
</dbReference>
<dbReference type="GO" id="GO:0005886">
    <property type="term" value="C:plasma membrane"/>
    <property type="evidence" value="ECO:0007669"/>
    <property type="project" value="TreeGrafter"/>
</dbReference>
<evidence type="ECO:0000259" key="4">
    <source>
        <dbReference type="PROSITE" id="PS50001"/>
    </source>
</evidence>
<dbReference type="SUPFAM" id="SSF55550">
    <property type="entry name" value="SH2 domain"/>
    <property type="match status" value="1"/>
</dbReference>
<evidence type="ECO:0000313" key="6">
    <source>
        <dbReference type="Proteomes" id="UP000752696"/>
    </source>
</evidence>
<reference evidence="5" key="1">
    <citation type="submission" date="2020-07" db="EMBL/GenBank/DDBJ databases">
        <authorList>
            <person name="Nazaruddin N."/>
        </authorList>
    </citation>
    <scope>NUCLEOTIDE SEQUENCE</scope>
</reference>
<dbReference type="GO" id="GO:0030971">
    <property type="term" value="F:receptor tyrosine kinase binding"/>
    <property type="evidence" value="ECO:0007669"/>
    <property type="project" value="TreeGrafter"/>
</dbReference>
<dbReference type="InterPro" id="IPR000980">
    <property type="entry name" value="SH2"/>
</dbReference>
<evidence type="ECO:0000259" key="3">
    <source>
        <dbReference type="PROSITE" id="PS01179"/>
    </source>
</evidence>
<dbReference type="InterPro" id="IPR011993">
    <property type="entry name" value="PH-like_dom_sf"/>
</dbReference>
<dbReference type="FunFam" id="3.30.505.10:FF:000005">
    <property type="entry name" value="SHC-transforming protein 1 isoform 3"/>
    <property type="match status" value="1"/>
</dbReference>
<protein>
    <recommendedName>
        <fullName evidence="7">SHC-transforming protein 1</fullName>
    </recommendedName>
</protein>
<dbReference type="AlphaFoldDB" id="A0A6V7H3A8"/>
<dbReference type="CDD" id="cd01209">
    <property type="entry name" value="PTB_Shc"/>
    <property type="match status" value="1"/>
</dbReference>
<keyword evidence="6" id="KW-1185">Reference proteome</keyword>